<dbReference type="AlphaFoldDB" id="A0A3M6TJU2"/>
<comment type="catalytic activity">
    <reaction evidence="7 8">
        <text>hydrogencarbonate + H(+) = CO2 + H2O</text>
        <dbReference type="Rhea" id="RHEA:10748"/>
        <dbReference type="ChEBI" id="CHEBI:15377"/>
        <dbReference type="ChEBI" id="CHEBI:15378"/>
        <dbReference type="ChEBI" id="CHEBI:16526"/>
        <dbReference type="ChEBI" id="CHEBI:17544"/>
        <dbReference type="EC" id="4.2.1.1"/>
    </reaction>
</comment>
<keyword evidence="4 8" id="KW-0479">Metal-binding</keyword>
<accession>A0A3M6TJU2</accession>
<dbReference type="OrthoDB" id="5986706at2759"/>
<dbReference type="GO" id="GO:0004089">
    <property type="term" value="F:carbonate dehydratase activity"/>
    <property type="evidence" value="ECO:0007669"/>
    <property type="project" value="UniProtKB-UniRule"/>
</dbReference>
<evidence type="ECO:0000313" key="11">
    <source>
        <dbReference type="Proteomes" id="UP000275408"/>
    </source>
</evidence>
<dbReference type="Proteomes" id="UP000275408">
    <property type="component" value="Unassembled WGS sequence"/>
</dbReference>
<dbReference type="STRING" id="46731.A0A3M6TJU2"/>
<organism evidence="10 11">
    <name type="scientific">Pocillopora damicornis</name>
    <name type="common">Cauliflower coral</name>
    <name type="synonym">Millepora damicornis</name>
    <dbReference type="NCBI Taxonomy" id="46731"/>
    <lineage>
        <taxon>Eukaryota</taxon>
        <taxon>Metazoa</taxon>
        <taxon>Cnidaria</taxon>
        <taxon>Anthozoa</taxon>
        <taxon>Hexacorallia</taxon>
        <taxon>Scleractinia</taxon>
        <taxon>Astrocoeniina</taxon>
        <taxon>Pocilloporidae</taxon>
        <taxon>Pocillopora</taxon>
    </lineage>
</organism>
<dbReference type="SMART" id="SM01057">
    <property type="entry name" value="Carb_anhydrase"/>
    <property type="match status" value="1"/>
</dbReference>
<dbReference type="InterPro" id="IPR018338">
    <property type="entry name" value="Carbonic_anhydrase_a-class_CS"/>
</dbReference>
<comment type="similarity">
    <text evidence="2 8">Belongs to the alpha-carbonic anhydrase family.</text>
</comment>
<evidence type="ECO:0000256" key="7">
    <source>
        <dbReference type="ARBA" id="ARBA00048348"/>
    </source>
</evidence>
<name>A0A3M6TJU2_POCDA</name>
<reference evidence="10 11" key="1">
    <citation type="journal article" date="2018" name="Sci. Rep.">
        <title>Comparative analysis of the Pocillopora damicornis genome highlights role of immune system in coral evolution.</title>
        <authorList>
            <person name="Cunning R."/>
            <person name="Bay R.A."/>
            <person name="Gillette P."/>
            <person name="Baker A.C."/>
            <person name="Traylor-Knowles N."/>
        </authorList>
    </citation>
    <scope>NUCLEOTIDE SEQUENCE [LARGE SCALE GENOMIC DNA]</scope>
    <source>
        <strain evidence="10">RSMAS</strain>
        <tissue evidence="10">Whole animal</tissue>
    </source>
</reference>
<dbReference type="GO" id="GO:0008270">
    <property type="term" value="F:zinc ion binding"/>
    <property type="evidence" value="ECO:0007669"/>
    <property type="project" value="UniProtKB-UniRule"/>
</dbReference>
<dbReference type="GO" id="GO:0005886">
    <property type="term" value="C:plasma membrane"/>
    <property type="evidence" value="ECO:0007669"/>
    <property type="project" value="TreeGrafter"/>
</dbReference>
<evidence type="ECO:0000259" key="9">
    <source>
        <dbReference type="PROSITE" id="PS51144"/>
    </source>
</evidence>
<proteinExistence type="inferred from homology"/>
<dbReference type="InterPro" id="IPR036398">
    <property type="entry name" value="CA_dom_sf"/>
</dbReference>
<evidence type="ECO:0000256" key="6">
    <source>
        <dbReference type="ARBA" id="ARBA00023239"/>
    </source>
</evidence>
<gene>
    <name evidence="10" type="ORF">pdam_00008912</name>
</gene>
<evidence type="ECO:0000256" key="8">
    <source>
        <dbReference type="RuleBase" id="RU367011"/>
    </source>
</evidence>
<keyword evidence="6 8" id="KW-0456">Lyase</keyword>
<keyword evidence="11" id="KW-1185">Reference proteome</keyword>
<dbReference type="InterPro" id="IPR023561">
    <property type="entry name" value="Carbonic_anhydrase_a-class"/>
</dbReference>
<evidence type="ECO:0000256" key="1">
    <source>
        <dbReference type="ARBA" id="ARBA00002904"/>
    </source>
</evidence>
<dbReference type="EMBL" id="RCHS01003465">
    <property type="protein sequence ID" value="RMX41609.1"/>
    <property type="molecule type" value="Genomic_DNA"/>
</dbReference>
<dbReference type="InterPro" id="IPR001148">
    <property type="entry name" value="CA_dom"/>
</dbReference>
<dbReference type="PANTHER" id="PTHR18952">
    <property type="entry name" value="CARBONIC ANHYDRASE"/>
    <property type="match status" value="1"/>
</dbReference>
<evidence type="ECO:0000256" key="4">
    <source>
        <dbReference type="ARBA" id="ARBA00022723"/>
    </source>
</evidence>
<protein>
    <recommendedName>
        <fullName evidence="3 8">Carbonic anhydrase</fullName>
        <ecNumber evidence="3 8">4.2.1.1</ecNumber>
    </recommendedName>
</protein>
<comment type="caution">
    <text evidence="10">The sequence shown here is derived from an EMBL/GenBank/DDBJ whole genome shotgun (WGS) entry which is preliminary data.</text>
</comment>
<dbReference type="PROSITE" id="PS00162">
    <property type="entry name" value="ALPHA_CA_1"/>
    <property type="match status" value="1"/>
</dbReference>
<comment type="cofactor">
    <cofactor evidence="8">
        <name>Zn(2+)</name>
        <dbReference type="ChEBI" id="CHEBI:29105"/>
    </cofactor>
</comment>
<dbReference type="PANTHER" id="PTHR18952:SF265">
    <property type="entry name" value="CARBONIC ANHYDRASE"/>
    <property type="match status" value="1"/>
</dbReference>
<dbReference type="EC" id="4.2.1.1" evidence="3 8"/>
<comment type="function">
    <text evidence="1 8">Reversible hydration of carbon dioxide.</text>
</comment>
<feature type="domain" description="Alpha-carbonic anhydrase" evidence="9">
    <location>
        <begin position="1"/>
        <end position="229"/>
    </location>
</feature>
<keyword evidence="5 8" id="KW-0862">Zinc</keyword>
<evidence type="ECO:0000256" key="5">
    <source>
        <dbReference type="ARBA" id="ARBA00022833"/>
    </source>
</evidence>
<evidence type="ECO:0000256" key="2">
    <source>
        <dbReference type="ARBA" id="ARBA00010718"/>
    </source>
</evidence>
<dbReference type="SUPFAM" id="SSF51069">
    <property type="entry name" value="Carbonic anhydrase"/>
    <property type="match status" value="1"/>
</dbReference>
<dbReference type="PROSITE" id="PS51144">
    <property type="entry name" value="ALPHA_CA_2"/>
    <property type="match status" value="1"/>
</dbReference>
<dbReference type="Pfam" id="PF00194">
    <property type="entry name" value="Carb_anhydrase"/>
    <property type="match status" value="1"/>
</dbReference>
<dbReference type="Gene3D" id="3.10.200.10">
    <property type="entry name" value="Alpha carbonic anhydrase"/>
    <property type="match status" value="1"/>
</dbReference>
<evidence type="ECO:0000313" key="10">
    <source>
        <dbReference type="EMBL" id="RMX41609.1"/>
    </source>
</evidence>
<evidence type="ECO:0000256" key="3">
    <source>
        <dbReference type="ARBA" id="ARBA00012925"/>
    </source>
</evidence>
<sequence length="262" mass="29248">MSDTKYEKMTDFTLTNYDRPSSLNLTFTATNNGKIGTVVFKVPPNIYNVSGGGLKGVFTTVQFHFHWGSNDSIGSEHTLDGKAFAAELHFVSYNTKYSEFKDAKNKSDGLAVLGVFIEVGDRKNQAFSFLDEYLGKLVNSSSSVRNITTFALAPMLPWTTLHKFFRYHGSLTIPGCDESVTWTLFNDSVQISREQIECLRSLAYASGKKMVNNYRPVQPLNTRTVKNSFLHPSCPLLNSTSIIIDRNAGLFSLLLLSALFKH</sequence>